<dbReference type="Proteomes" id="UP000886998">
    <property type="component" value="Unassembled WGS sequence"/>
</dbReference>
<keyword evidence="2" id="KW-1185">Reference proteome</keyword>
<dbReference type="AlphaFoldDB" id="A0A8X6MBV3"/>
<sequence>MDETSMIPYETLCMIDSRLQQQKKKKSEPFDRINAMVFEDSFQLPPIREAQGHFIKLKDSSRKLIYGDSSVLLKLLMLREASSDFDLDRAIHVYPTHAPNTAVLDRYRAKGEQVFKIDSQDDLINTTKIVDNVNIDSIAPGDINKTGRLQKE</sequence>
<keyword evidence="1" id="KW-0347">Helicase</keyword>
<keyword evidence="1" id="KW-0547">Nucleotide-binding</keyword>
<comment type="caution">
    <text evidence="1">The sequence shown here is derived from an EMBL/GenBank/DDBJ whole genome shotgun (WGS) entry which is preliminary data.</text>
</comment>
<keyword evidence="1" id="KW-0378">Hydrolase</keyword>
<dbReference type="GO" id="GO:0004386">
    <property type="term" value="F:helicase activity"/>
    <property type="evidence" value="ECO:0007669"/>
    <property type="project" value="UniProtKB-KW"/>
</dbReference>
<organism evidence="1 2">
    <name type="scientific">Trichonephila inaurata madagascariensis</name>
    <dbReference type="NCBI Taxonomy" id="2747483"/>
    <lineage>
        <taxon>Eukaryota</taxon>
        <taxon>Metazoa</taxon>
        <taxon>Ecdysozoa</taxon>
        <taxon>Arthropoda</taxon>
        <taxon>Chelicerata</taxon>
        <taxon>Arachnida</taxon>
        <taxon>Araneae</taxon>
        <taxon>Araneomorphae</taxon>
        <taxon>Entelegynae</taxon>
        <taxon>Araneoidea</taxon>
        <taxon>Nephilidae</taxon>
        <taxon>Trichonephila</taxon>
        <taxon>Trichonephila inaurata</taxon>
    </lineage>
</organism>
<reference evidence="1" key="1">
    <citation type="submission" date="2020-08" db="EMBL/GenBank/DDBJ databases">
        <title>Multicomponent nature underlies the extraordinary mechanical properties of spider dragline silk.</title>
        <authorList>
            <person name="Kono N."/>
            <person name="Nakamura H."/>
            <person name="Mori M."/>
            <person name="Yoshida Y."/>
            <person name="Ohtoshi R."/>
            <person name="Malay A.D."/>
            <person name="Moran D.A.P."/>
            <person name="Tomita M."/>
            <person name="Numata K."/>
            <person name="Arakawa K."/>
        </authorList>
    </citation>
    <scope>NUCLEOTIDE SEQUENCE</scope>
</reference>
<protein>
    <submittedName>
        <fullName evidence="1">ATP-dependent DNA helicase</fullName>
    </submittedName>
</protein>
<evidence type="ECO:0000313" key="2">
    <source>
        <dbReference type="Proteomes" id="UP000886998"/>
    </source>
</evidence>
<dbReference type="EMBL" id="BMAV01025106">
    <property type="protein sequence ID" value="GFS38518.1"/>
    <property type="molecule type" value="Genomic_DNA"/>
</dbReference>
<gene>
    <name evidence="1" type="primary">pif1_106</name>
    <name evidence="1" type="ORF">TNIN_58761</name>
</gene>
<accession>A0A8X6MBV3</accession>
<name>A0A8X6MBV3_9ARAC</name>
<evidence type="ECO:0000313" key="1">
    <source>
        <dbReference type="EMBL" id="GFS38518.1"/>
    </source>
</evidence>
<keyword evidence="1" id="KW-0067">ATP-binding</keyword>
<proteinExistence type="predicted"/>